<name>A0A9D4J978_DREPO</name>
<organism evidence="1 2">
    <name type="scientific">Dreissena polymorpha</name>
    <name type="common">Zebra mussel</name>
    <name type="synonym">Mytilus polymorpha</name>
    <dbReference type="NCBI Taxonomy" id="45954"/>
    <lineage>
        <taxon>Eukaryota</taxon>
        <taxon>Metazoa</taxon>
        <taxon>Spiralia</taxon>
        <taxon>Lophotrochozoa</taxon>
        <taxon>Mollusca</taxon>
        <taxon>Bivalvia</taxon>
        <taxon>Autobranchia</taxon>
        <taxon>Heteroconchia</taxon>
        <taxon>Euheterodonta</taxon>
        <taxon>Imparidentia</taxon>
        <taxon>Neoheterodontei</taxon>
        <taxon>Myida</taxon>
        <taxon>Dreissenoidea</taxon>
        <taxon>Dreissenidae</taxon>
        <taxon>Dreissena</taxon>
    </lineage>
</organism>
<dbReference type="AlphaFoldDB" id="A0A9D4J978"/>
<sequence>MHLSSRKINVASRVKNAPPLAAMFHEDRTVNVASITNLVNKFHEDWAINVASRVKMPRHSNHRGRGGRPRSWWSTNPPINISVYARQHGQLTDKERETLLSTDWKPSEKHVYKKTQFGKTNRTFQSSWLQKYPGLVYRLEEDGAYCHLCSLSPHASVKDPFLRSIRALGLVKTKLRSSIGQDRLSALCQLSNVVREFARKHPRRMDIPDMMSEL</sequence>
<evidence type="ECO:0008006" key="3">
    <source>
        <dbReference type="Google" id="ProtNLM"/>
    </source>
</evidence>
<evidence type="ECO:0000313" key="2">
    <source>
        <dbReference type="Proteomes" id="UP000828390"/>
    </source>
</evidence>
<dbReference type="Proteomes" id="UP000828390">
    <property type="component" value="Unassembled WGS sequence"/>
</dbReference>
<dbReference type="EMBL" id="JAIWYP010000006">
    <property type="protein sequence ID" value="KAH3804516.1"/>
    <property type="molecule type" value="Genomic_DNA"/>
</dbReference>
<proteinExistence type="predicted"/>
<evidence type="ECO:0000313" key="1">
    <source>
        <dbReference type="EMBL" id="KAH3804516.1"/>
    </source>
</evidence>
<gene>
    <name evidence="1" type="ORF">DPMN_132803</name>
</gene>
<keyword evidence="2" id="KW-1185">Reference proteome</keyword>
<reference evidence="1" key="2">
    <citation type="submission" date="2020-11" db="EMBL/GenBank/DDBJ databases">
        <authorList>
            <person name="McCartney M.A."/>
            <person name="Auch B."/>
            <person name="Kono T."/>
            <person name="Mallez S."/>
            <person name="Becker A."/>
            <person name="Gohl D.M."/>
            <person name="Silverstein K.A.T."/>
            <person name="Koren S."/>
            <person name="Bechman K.B."/>
            <person name="Herman A."/>
            <person name="Abrahante J.E."/>
            <person name="Garbe J."/>
        </authorList>
    </citation>
    <scope>NUCLEOTIDE SEQUENCE</scope>
    <source>
        <strain evidence="1">Duluth1</strain>
        <tissue evidence="1">Whole animal</tissue>
    </source>
</reference>
<reference evidence="1" key="1">
    <citation type="journal article" date="2019" name="bioRxiv">
        <title>The Genome of the Zebra Mussel, Dreissena polymorpha: A Resource for Invasive Species Research.</title>
        <authorList>
            <person name="McCartney M.A."/>
            <person name="Auch B."/>
            <person name="Kono T."/>
            <person name="Mallez S."/>
            <person name="Zhang Y."/>
            <person name="Obille A."/>
            <person name="Becker A."/>
            <person name="Abrahante J.E."/>
            <person name="Garbe J."/>
            <person name="Badalamenti J.P."/>
            <person name="Herman A."/>
            <person name="Mangelson H."/>
            <person name="Liachko I."/>
            <person name="Sullivan S."/>
            <person name="Sone E.D."/>
            <person name="Koren S."/>
            <person name="Silverstein K.A.T."/>
            <person name="Beckman K.B."/>
            <person name="Gohl D.M."/>
        </authorList>
    </citation>
    <scope>NUCLEOTIDE SEQUENCE</scope>
    <source>
        <strain evidence="1">Duluth1</strain>
        <tissue evidence="1">Whole animal</tissue>
    </source>
</reference>
<accession>A0A9D4J978</accession>
<protein>
    <recommendedName>
        <fullName evidence="3">TTF-type domain-containing protein</fullName>
    </recommendedName>
</protein>
<comment type="caution">
    <text evidence="1">The sequence shown here is derived from an EMBL/GenBank/DDBJ whole genome shotgun (WGS) entry which is preliminary data.</text>
</comment>